<evidence type="ECO:0000313" key="2">
    <source>
        <dbReference type="Proteomes" id="UP001311232"/>
    </source>
</evidence>
<comment type="caution">
    <text evidence="1">The sequence shown here is derived from an EMBL/GenBank/DDBJ whole genome shotgun (WGS) entry which is preliminary data.</text>
</comment>
<protein>
    <submittedName>
        <fullName evidence="1">Uncharacterized protein</fullName>
    </submittedName>
</protein>
<sequence>MVLDESRSFDDLTEFPRFRDVKGLIHQDFILEFGEDVASKFLERWPIVFNQKVIQQSKSLPTSSDLEELIYCAEGAPSEEELEETLISDGFNYVL</sequence>
<dbReference type="EMBL" id="JAHHUM010001638">
    <property type="protein sequence ID" value="KAK5610172.1"/>
    <property type="molecule type" value="Genomic_DNA"/>
</dbReference>
<accession>A0AAV9RMJ2</accession>
<organism evidence="1 2">
    <name type="scientific">Crenichthys baileyi</name>
    <name type="common">White River springfish</name>
    <dbReference type="NCBI Taxonomy" id="28760"/>
    <lineage>
        <taxon>Eukaryota</taxon>
        <taxon>Metazoa</taxon>
        <taxon>Chordata</taxon>
        <taxon>Craniata</taxon>
        <taxon>Vertebrata</taxon>
        <taxon>Euteleostomi</taxon>
        <taxon>Actinopterygii</taxon>
        <taxon>Neopterygii</taxon>
        <taxon>Teleostei</taxon>
        <taxon>Neoteleostei</taxon>
        <taxon>Acanthomorphata</taxon>
        <taxon>Ovalentaria</taxon>
        <taxon>Atherinomorphae</taxon>
        <taxon>Cyprinodontiformes</taxon>
        <taxon>Goodeidae</taxon>
        <taxon>Crenichthys</taxon>
    </lineage>
</organism>
<proteinExistence type="predicted"/>
<name>A0AAV9RMJ2_9TELE</name>
<dbReference type="AlphaFoldDB" id="A0AAV9RMJ2"/>
<evidence type="ECO:0000313" key="1">
    <source>
        <dbReference type="EMBL" id="KAK5610172.1"/>
    </source>
</evidence>
<gene>
    <name evidence="1" type="ORF">CRENBAI_010245</name>
</gene>
<reference evidence="1 2" key="1">
    <citation type="submission" date="2021-06" db="EMBL/GenBank/DDBJ databases">
        <authorList>
            <person name="Palmer J.M."/>
        </authorList>
    </citation>
    <scope>NUCLEOTIDE SEQUENCE [LARGE SCALE GENOMIC DNA]</scope>
    <source>
        <strain evidence="1 2">MEX-2019</strain>
        <tissue evidence="1">Muscle</tissue>
    </source>
</reference>
<dbReference type="Proteomes" id="UP001311232">
    <property type="component" value="Unassembled WGS sequence"/>
</dbReference>
<keyword evidence="2" id="KW-1185">Reference proteome</keyword>